<dbReference type="AlphaFoldDB" id="A0A3Q3D5F6"/>
<reference evidence="1" key="2">
    <citation type="submission" date="2025-09" db="UniProtKB">
        <authorList>
            <consortium name="Ensembl"/>
        </authorList>
    </citation>
    <scope>IDENTIFICATION</scope>
</reference>
<accession>A0A3Q3D5F6</accession>
<reference evidence="1" key="1">
    <citation type="submission" date="2025-08" db="UniProtKB">
        <authorList>
            <consortium name="Ensembl"/>
        </authorList>
    </citation>
    <scope>IDENTIFICATION</scope>
</reference>
<name>A0A3Q3D5F6_HIPCM</name>
<dbReference type="Ensembl" id="ENSHCOT00000009136.1">
    <property type="protein sequence ID" value="ENSHCOP00000003204.1"/>
    <property type="gene ID" value="ENSHCOG00000004483.1"/>
</dbReference>
<evidence type="ECO:0000313" key="2">
    <source>
        <dbReference type="Proteomes" id="UP000264820"/>
    </source>
</evidence>
<dbReference type="GeneTree" id="ENSGT00990000204060"/>
<keyword evidence="2" id="KW-1185">Reference proteome</keyword>
<evidence type="ECO:0000313" key="1">
    <source>
        <dbReference type="Ensembl" id="ENSHCOP00000003204.1"/>
    </source>
</evidence>
<organism evidence="1 2">
    <name type="scientific">Hippocampus comes</name>
    <name type="common">Tiger tail seahorse</name>
    <dbReference type="NCBI Taxonomy" id="109280"/>
    <lineage>
        <taxon>Eukaryota</taxon>
        <taxon>Metazoa</taxon>
        <taxon>Chordata</taxon>
        <taxon>Craniata</taxon>
        <taxon>Vertebrata</taxon>
        <taxon>Euteleostomi</taxon>
        <taxon>Actinopterygii</taxon>
        <taxon>Neopterygii</taxon>
        <taxon>Teleostei</taxon>
        <taxon>Neoteleostei</taxon>
        <taxon>Acanthomorphata</taxon>
        <taxon>Syngnathiaria</taxon>
        <taxon>Syngnathiformes</taxon>
        <taxon>Syngnathoidei</taxon>
        <taxon>Syngnathidae</taxon>
        <taxon>Hippocampus</taxon>
    </lineage>
</organism>
<sequence>KCNHKRPNGVFKLSAVQPHWPPSPLLLCEDEFAQVGVQFVLLVDALLLDAVPTLLLGDAQGAGDVVAEIQPLFFCQVVRCRKQNVRVLTVSQSLVMLLQLHMAEGPVGVVHFQRYFTHNGLAVAGRSLLILAAKEQAVPLLLQLLRGGTLLRAAGHLLHRLRLALLPNPVPRLSGWLNRQAQESPVPAWISNTVHPKDGMRVRSCNATAMRASFFFPHTSNEADFLDISLTGS</sequence>
<protein>
    <submittedName>
        <fullName evidence="1">Uncharacterized protein</fullName>
    </submittedName>
</protein>
<dbReference type="Proteomes" id="UP000264820">
    <property type="component" value="Unplaced"/>
</dbReference>
<proteinExistence type="predicted"/>